<sequence length="190" mass="21343">MRPLQVNGDDENGKKQSSPSSHLKMNKGSYSIKKPPQSPLSSPQRRGAPRHPVIIYTHSPKVIHANPKDFMTLVQKLTGLPRSEDNNVSTIPNSDVEKNDDFKRSIPKKTPFILKDNQPSPIMIDDNMCYAQQFYDPLSASFDNMSFYNNINSTDSLGYNYSNSSLLLMPNMRSSPLSPTSGILQDFSEF</sequence>
<dbReference type="PANTHER" id="PTHR33143">
    <property type="entry name" value="F16F4.1 PROTEIN-RELATED"/>
    <property type="match status" value="1"/>
</dbReference>
<evidence type="ECO:0000256" key="1">
    <source>
        <dbReference type="SAM" id="MobiDB-lite"/>
    </source>
</evidence>
<organism evidence="3 4">
    <name type="scientific">Lithospermum erythrorhizon</name>
    <name type="common">Purple gromwell</name>
    <name type="synonym">Lithospermum officinale var. erythrorhizon</name>
    <dbReference type="NCBI Taxonomy" id="34254"/>
    <lineage>
        <taxon>Eukaryota</taxon>
        <taxon>Viridiplantae</taxon>
        <taxon>Streptophyta</taxon>
        <taxon>Embryophyta</taxon>
        <taxon>Tracheophyta</taxon>
        <taxon>Spermatophyta</taxon>
        <taxon>Magnoliopsida</taxon>
        <taxon>eudicotyledons</taxon>
        <taxon>Gunneridae</taxon>
        <taxon>Pentapetalae</taxon>
        <taxon>asterids</taxon>
        <taxon>lamiids</taxon>
        <taxon>Boraginales</taxon>
        <taxon>Boraginaceae</taxon>
        <taxon>Boraginoideae</taxon>
        <taxon>Lithospermeae</taxon>
        <taxon>Lithospermum</taxon>
    </lineage>
</organism>
<evidence type="ECO:0000313" key="4">
    <source>
        <dbReference type="Proteomes" id="UP001454036"/>
    </source>
</evidence>
<protein>
    <recommendedName>
        <fullName evidence="2">VQ domain-containing protein</fullName>
    </recommendedName>
</protein>
<feature type="region of interest" description="Disordered" evidence="1">
    <location>
        <begin position="1"/>
        <end position="48"/>
    </location>
</feature>
<comment type="caution">
    <text evidence="3">The sequence shown here is derived from an EMBL/GenBank/DDBJ whole genome shotgun (WGS) entry which is preliminary data.</text>
</comment>
<feature type="compositionally biased region" description="Low complexity" evidence="1">
    <location>
        <begin position="31"/>
        <end position="44"/>
    </location>
</feature>
<dbReference type="Proteomes" id="UP001454036">
    <property type="component" value="Unassembled WGS sequence"/>
</dbReference>
<evidence type="ECO:0000313" key="3">
    <source>
        <dbReference type="EMBL" id="GAA0139412.1"/>
    </source>
</evidence>
<name>A0AAV3NKG4_LITER</name>
<dbReference type="Pfam" id="PF05678">
    <property type="entry name" value="VQ"/>
    <property type="match status" value="1"/>
</dbReference>
<dbReference type="InterPro" id="IPR039607">
    <property type="entry name" value="VQ_8/17/18/20/21/25"/>
</dbReference>
<keyword evidence="4" id="KW-1185">Reference proteome</keyword>
<dbReference type="EMBL" id="BAABME010000086">
    <property type="protein sequence ID" value="GAA0139412.1"/>
    <property type="molecule type" value="Genomic_DNA"/>
</dbReference>
<feature type="domain" description="VQ" evidence="2">
    <location>
        <begin position="57"/>
        <end position="81"/>
    </location>
</feature>
<gene>
    <name evidence="3" type="ORF">LIER_00963</name>
</gene>
<dbReference type="AlphaFoldDB" id="A0AAV3NKG4"/>
<dbReference type="PANTHER" id="PTHR33143:SF63">
    <property type="entry name" value="F16F4.1 PROTEIN"/>
    <property type="match status" value="1"/>
</dbReference>
<evidence type="ECO:0000259" key="2">
    <source>
        <dbReference type="Pfam" id="PF05678"/>
    </source>
</evidence>
<proteinExistence type="predicted"/>
<dbReference type="GO" id="GO:0005634">
    <property type="term" value="C:nucleus"/>
    <property type="evidence" value="ECO:0007669"/>
    <property type="project" value="TreeGrafter"/>
</dbReference>
<accession>A0AAV3NKG4</accession>
<feature type="region of interest" description="Disordered" evidence="1">
    <location>
        <begin position="84"/>
        <end position="103"/>
    </location>
</feature>
<reference evidence="3 4" key="1">
    <citation type="submission" date="2024-01" db="EMBL/GenBank/DDBJ databases">
        <title>The complete chloroplast genome sequence of Lithospermum erythrorhizon: insights into the phylogenetic relationship among Boraginaceae species and the maternal lineages of purple gromwells.</title>
        <authorList>
            <person name="Okada T."/>
            <person name="Watanabe K."/>
        </authorList>
    </citation>
    <scope>NUCLEOTIDE SEQUENCE [LARGE SCALE GENOMIC DNA]</scope>
</reference>
<dbReference type="InterPro" id="IPR008889">
    <property type="entry name" value="VQ"/>
</dbReference>